<dbReference type="RefSeq" id="WP_072555397.1">
    <property type="nucleotide sequence ID" value="NZ_CP018155.1"/>
</dbReference>
<protein>
    <submittedName>
        <fullName evidence="1">Uncharacterized protein</fullName>
    </submittedName>
</protein>
<reference evidence="1 2" key="1">
    <citation type="submission" date="2016-11" db="EMBL/GenBank/DDBJ databases">
        <title>Tenacibaculum sp. LPB0136, isolated from marine environment.</title>
        <authorList>
            <person name="Kim E."/>
            <person name="Yi H."/>
        </authorList>
    </citation>
    <scope>NUCLEOTIDE SEQUENCE [LARGE SCALE GENOMIC DNA]</scope>
    <source>
        <strain evidence="1 2">LPB0136</strain>
    </source>
</reference>
<dbReference type="Proteomes" id="UP000181898">
    <property type="component" value="Chromosome"/>
</dbReference>
<dbReference type="KEGG" id="ten:LPB136_06780"/>
<evidence type="ECO:0000313" key="2">
    <source>
        <dbReference type="Proteomes" id="UP000181898"/>
    </source>
</evidence>
<evidence type="ECO:0000313" key="1">
    <source>
        <dbReference type="EMBL" id="APG65070.1"/>
    </source>
</evidence>
<dbReference type="AlphaFoldDB" id="A0A1L3JIV1"/>
<dbReference type="STRING" id="1850252.LPB136_06780"/>
<accession>A0A1L3JIV1</accession>
<sequence length="314" mass="37692">MKAKEQIKEFLEPDKFWDILGIKSQEDFINKIITKGRFHKNVPEKIKNDYKIVERLLFFSYYNYPIIDEAFGKLTRIFEASINLKIEELKIEKKGFESLNSKIKRLEKYSSNELHKEWLHSKNLRNTFAHHKAGRLMGIILINTFKHIINMINSVFLTKNEILELENSLKLIKQKTNHLEEGLFIMEYKGKSFLIWSIIAYTSIIKNGIEKSFWVFHPVYQRKTIEKISDFPNPFLLNLKKIKINPNGFIAEVIESKEIIKIQKTDNKTNQEKYFEHKFQMRNIDLKLKENYWFFLESELKKGVSEFIYNYTWE</sequence>
<organism evidence="1 2">
    <name type="scientific">Tenacibaculum todarodis</name>
    <dbReference type="NCBI Taxonomy" id="1850252"/>
    <lineage>
        <taxon>Bacteria</taxon>
        <taxon>Pseudomonadati</taxon>
        <taxon>Bacteroidota</taxon>
        <taxon>Flavobacteriia</taxon>
        <taxon>Flavobacteriales</taxon>
        <taxon>Flavobacteriaceae</taxon>
        <taxon>Tenacibaculum</taxon>
    </lineage>
</organism>
<dbReference type="OrthoDB" id="894023at2"/>
<proteinExistence type="predicted"/>
<gene>
    <name evidence="1" type="ORF">LPB136_06780</name>
</gene>
<dbReference type="EMBL" id="CP018155">
    <property type="protein sequence ID" value="APG65070.1"/>
    <property type="molecule type" value="Genomic_DNA"/>
</dbReference>
<keyword evidence="2" id="KW-1185">Reference proteome</keyword>
<name>A0A1L3JIV1_9FLAO</name>